<proteinExistence type="inferred from homology"/>
<keyword evidence="4" id="KW-0560">Oxidoreductase</keyword>
<dbReference type="AlphaFoldDB" id="A0A120KLI2"/>
<dbReference type="GO" id="GO:0008106">
    <property type="term" value="F:alcohol dehydrogenase (NADP+) activity"/>
    <property type="evidence" value="ECO:0007669"/>
    <property type="project" value="UniProtKB-EC"/>
</dbReference>
<dbReference type="RefSeq" id="WP_067943824.1">
    <property type="nucleotide sequence ID" value="NZ_CP014228.1"/>
</dbReference>
<dbReference type="EC" id="1.1.1.2" evidence="5"/>
<keyword evidence="10" id="KW-1185">Reference proteome</keyword>
<comment type="cofactor">
    <cofactor evidence="1 7">
        <name>Zn(2+)</name>
        <dbReference type="ChEBI" id="CHEBI:29105"/>
    </cofactor>
</comment>
<dbReference type="InterPro" id="IPR013154">
    <property type="entry name" value="ADH-like_N"/>
</dbReference>
<organism evidence="9 10">
    <name type="scientific">Actinomyces radicidentis</name>
    <dbReference type="NCBI Taxonomy" id="111015"/>
    <lineage>
        <taxon>Bacteria</taxon>
        <taxon>Bacillati</taxon>
        <taxon>Actinomycetota</taxon>
        <taxon>Actinomycetes</taxon>
        <taxon>Actinomycetales</taxon>
        <taxon>Actinomycetaceae</taxon>
        <taxon>Actinomyces</taxon>
    </lineage>
</organism>
<dbReference type="FunFam" id="3.40.50.720:FF:000022">
    <property type="entry name" value="Cinnamyl alcohol dehydrogenase"/>
    <property type="match status" value="1"/>
</dbReference>
<dbReference type="SUPFAM" id="SSF50129">
    <property type="entry name" value="GroES-like"/>
    <property type="match status" value="1"/>
</dbReference>
<keyword evidence="2 7" id="KW-0479">Metal-binding</keyword>
<dbReference type="InterPro" id="IPR047109">
    <property type="entry name" value="CAD-like"/>
</dbReference>
<reference evidence="10" key="1">
    <citation type="submission" date="2016-02" db="EMBL/GenBank/DDBJ databases">
        <authorList>
            <person name="Holder M.E."/>
            <person name="Ajami N.J."/>
            <person name="Petrosino J.F."/>
        </authorList>
    </citation>
    <scope>NUCLEOTIDE SEQUENCE [LARGE SCALE GENOMIC DNA]</scope>
    <source>
        <strain evidence="10">CCUG 36733</strain>
    </source>
</reference>
<dbReference type="EMBL" id="CP014228">
    <property type="protein sequence ID" value="AMD88324.1"/>
    <property type="molecule type" value="Genomic_DNA"/>
</dbReference>
<dbReference type="Gene3D" id="3.40.50.720">
    <property type="entry name" value="NAD(P)-binding Rossmann-like Domain"/>
    <property type="match status" value="1"/>
</dbReference>
<dbReference type="OrthoDB" id="3567264at2"/>
<gene>
    <name evidence="9" type="ORF">AXF14_00535</name>
</gene>
<dbReference type="InterPro" id="IPR020843">
    <property type="entry name" value="ER"/>
</dbReference>
<feature type="domain" description="Enoyl reductase (ER)" evidence="8">
    <location>
        <begin position="5"/>
        <end position="341"/>
    </location>
</feature>
<comment type="catalytic activity">
    <reaction evidence="6">
        <text>a primary alcohol + NADP(+) = an aldehyde + NADPH + H(+)</text>
        <dbReference type="Rhea" id="RHEA:15937"/>
        <dbReference type="ChEBI" id="CHEBI:15378"/>
        <dbReference type="ChEBI" id="CHEBI:15734"/>
        <dbReference type="ChEBI" id="CHEBI:17478"/>
        <dbReference type="ChEBI" id="CHEBI:57783"/>
        <dbReference type="ChEBI" id="CHEBI:58349"/>
        <dbReference type="EC" id="1.1.1.2"/>
    </reaction>
</comment>
<dbReference type="InterPro" id="IPR011032">
    <property type="entry name" value="GroES-like_sf"/>
</dbReference>
<dbReference type="Pfam" id="PF00107">
    <property type="entry name" value="ADH_zinc_N"/>
    <property type="match status" value="1"/>
</dbReference>
<dbReference type="STRING" id="111015.AXF14_00535"/>
<evidence type="ECO:0000256" key="3">
    <source>
        <dbReference type="ARBA" id="ARBA00022833"/>
    </source>
</evidence>
<dbReference type="KEGG" id="ard:AXF14_00535"/>
<dbReference type="Pfam" id="PF08240">
    <property type="entry name" value="ADH_N"/>
    <property type="match status" value="1"/>
</dbReference>
<dbReference type="PANTHER" id="PTHR42683">
    <property type="entry name" value="ALDEHYDE REDUCTASE"/>
    <property type="match status" value="1"/>
</dbReference>
<sequence length="346" mass="36846">MHRNDTTTRFHRTTITIPEPGPHDVYFDVRYAGICHSDIHTAREEWGPARFPLTPGHEIAGVVSRVGEAVTRFKVGDKVGVGCMVNSYGECEMCRADQEQFCTGTPGGLPSTLWTYGDDADGNPTAGGYAQGFTVSEDFACRIPDEIPFEAAAPLLRAGITTYSPPRRFGAGPGKRVAVVGMGGLGHMAVQLSAAMGAESVVISHGRSKEADARRFGATEFHATSEEGTLESLRASFDLIICTVSADDLDYGGLIGTLKPLGTFVDVGLPEAPTTLHLSSLVIGSKALAGSNIGGIAETQEMLDFCAEHGVHPQVEVISGEEITAAYDAVVDSRVRYRYVIDTSTF</sequence>
<dbReference type="Gene3D" id="3.90.180.10">
    <property type="entry name" value="Medium-chain alcohol dehydrogenases, catalytic domain"/>
    <property type="match status" value="1"/>
</dbReference>
<dbReference type="InterPro" id="IPR002328">
    <property type="entry name" value="ADH_Zn_CS"/>
</dbReference>
<accession>A0A120KLI2</accession>
<evidence type="ECO:0000256" key="1">
    <source>
        <dbReference type="ARBA" id="ARBA00001947"/>
    </source>
</evidence>
<dbReference type="GO" id="GO:0008270">
    <property type="term" value="F:zinc ion binding"/>
    <property type="evidence" value="ECO:0007669"/>
    <property type="project" value="InterPro"/>
</dbReference>
<evidence type="ECO:0000256" key="5">
    <source>
        <dbReference type="ARBA" id="ARBA00024074"/>
    </source>
</evidence>
<protein>
    <recommendedName>
        <fullName evidence="5">alcohol dehydrogenase (NADP(+))</fullName>
        <ecNumber evidence="5">1.1.1.2</ecNumber>
    </recommendedName>
</protein>
<evidence type="ECO:0000256" key="6">
    <source>
        <dbReference type="ARBA" id="ARBA00048262"/>
    </source>
</evidence>
<evidence type="ECO:0000313" key="10">
    <source>
        <dbReference type="Proteomes" id="UP000065220"/>
    </source>
</evidence>
<dbReference type="SMART" id="SM00829">
    <property type="entry name" value="PKS_ER"/>
    <property type="match status" value="1"/>
</dbReference>
<keyword evidence="3 7" id="KW-0862">Zinc</keyword>
<name>A0A120KLI2_ACTRD</name>
<evidence type="ECO:0000256" key="7">
    <source>
        <dbReference type="RuleBase" id="RU361277"/>
    </source>
</evidence>
<evidence type="ECO:0000259" key="8">
    <source>
        <dbReference type="SMART" id="SM00829"/>
    </source>
</evidence>
<dbReference type="CDD" id="cd05283">
    <property type="entry name" value="CAD1"/>
    <property type="match status" value="1"/>
</dbReference>
<dbReference type="InterPro" id="IPR013149">
    <property type="entry name" value="ADH-like_C"/>
</dbReference>
<evidence type="ECO:0000256" key="2">
    <source>
        <dbReference type="ARBA" id="ARBA00022723"/>
    </source>
</evidence>
<dbReference type="PROSITE" id="PS00059">
    <property type="entry name" value="ADH_ZINC"/>
    <property type="match status" value="1"/>
</dbReference>
<evidence type="ECO:0000313" key="9">
    <source>
        <dbReference type="EMBL" id="AMD88324.1"/>
    </source>
</evidence>
<dbReference type="InterPro" id="IPR036291">
    <property type="entry name" value="NAD(P)-bd_dom_sf"/>
</dbReference>
<dbReference type="SUPFAM" id="SSF51735">
    <property type="entry name" value="NAD(P)-binding Rossmann-fold domains"/>
    <property type="match status" value="1"/>
</dbReference>
<dbReference type="Proteomes" id="UP000065220">
    <property type="component" value="Chromosome"/>
</dbReference>
<evidence type="ECO:0000256" key="4">
    <source>
        <dbReference type="ARBA" id="ARBA00023002"/>
    </source>
</evidence>
<comment type="similarity">
    <text evidence="7">Belongs to the zinc-containing alcohol dehydrogenase family.</text>
</comment>